<gene>
    <name evidence="3" type="ORF">AVDCRST_MAG76-476</name>
</gene>
<feature type="domain" description="DUF222" evidence="2">
    <location>
        <begin position="32"/>
        <end position="318"/>
    </location>
</feature>
<proteinExistence type="predicted"/>
<sequence length="408" mass="44437">MCSTVTTALEEVLGALGGADEEILALVDMRDRVEAALVERVGVFDATEGWAADGAYSFPCWLRARADVSRGESLQLGRFARTLRSMPATEAAVEAGKLSVAKARLLAGVINERTRARFDDQEAFLVDQVQGLDVDGAAVALRYWKRLADTDGPDPADPTRNRASMTKGWDDRWHLDADLDPVSGAVVSAVLDAIAEKMHQDGRFSGRDEIPSRARRTAESLVEMATRASGPHPDQPAVHPDIVVVVPVERLTENQPDPFAPPAELVGTGPVALDDVLRLSLLGTVSTMAIDGDGRPLNLGRKQRLATPDQWIALNVRDRGCVAPGCDRPAGFCQAHHLAWWDRDLGATDLANLCLVCSHHHHLIHDQGWTLQPRTDGTWNLTRPDHSTVDPPRYPRSQSPRPTARAPD</sequence>
<organism evidence="3">
    <name type="scientific">uncultured Acidimicrobiales bacterium</name>
    <dbReference type="NCBI Taxonomy" id="310071"/>
    <lineage>
        <taxon>Bacteria</taxon>
        <taxon>Bacillati</taxon>
        <taxon>Actinomycetota</taxon>
        <taxon>Acidimicrobiia</taxon>
        <taxon>Acidimicrobiales</taxon>
        <taxon>environmental samples</taxon>
    </lineage>
</organism>
<dbReference type="CDD" id="cd00085">
    <property type="entry name" value="HNHc"/>
    <property type="match status" value="1"/>
</dbReference>
<accession>A0A6J4H9G6</accession>
<evidence type="ECO:0000313" key="3">
    <source>
        <dbReference type="EMBL" id="CAA9217075.1"/>
    </source>
</evidence>
<feature type="region of interest" description="Disordered" evidence="1">
    <location>
        <begin position="380"/>
        <end position="408"/>
    </location>
</feature>
<protein>
    <recommendedName>
        <fullName evidence="2">DUF222 domain-containing protein</fullName>
    </recommendedName>
</protein>
<name>A0A6J4H9G6_9ACTN</name>
<dbReference type="Pfam" id="PF02720">
    <property type="entry name" value="DUF222"/>
    <property type="match status" value="1"/>
</dbReference>
<dbReference type="AlphaFoldDB" id="A0A6J4H9G6"/>
<reference evidence="3" key="1">
    <citation type="submission" date="2020-02" db="EMBL/GenBank/DDBJ databases">
        <authorList>
            <person name="Meier V. D."/>
        </authorList>
    </citation>
    <scope>NUCLEOTIDE SEQUENCE</scope>
    <source>
        <strain evidence="3">AVDCRST_MAG76</strain>
    </source>
</reference>
<evidence type="ECO:0000259" key="2">
    <source>
        <dbReference type="Pfam" id="PF02720"/>
    </source>
</evidence>
<dbReference type="InterPro" id="IPR003615">
    <property type="entry name" value="HNH_nuc"/>
</dbReference>
<dbReference type="EMBL" id="CADCSZ010000031">
    <property type="protein sequence ID" value="CAA9217075.1"/>
    <property type="molecule type" value="Genomic_DNA"/>
</dbReference>
<dbReference type="InterPro" id="IPR003870">
    <property type="entry name" value="DUF222"/>
</dbReference>
<evidence type="ECO:0000256" key="1">
    <source>
        <dbReference type="SAM" id="MobiDB-lite"/>
    </source>
</evidence>